<dbReference type="EMBL" id="HBIR01038794">
    <property type="protein sequence ID" value="CAE0570541.1"/>
    <property type="molecule type" value="Transcribed_RNA"/>
</dbReference>
<evidence type="ECO:0000259" key="3">
    <source>
        <dbReference type="PROSITE" id="PS50106"/>
    </source>
</evidence>
<protein>
    <recommendedName>
        <fullName evidence="3">PDZ domain-containing protein</fullName>
    </recommendedName>
</protein>
<dbReference type="AlphaFoldDB" id="A0A7S3T102"/>
<sequence>MEELEFTVRRGDDGGLGIRVSAQNTCLEIISPPGGGGEHPIQVGDEIISIDGHLLQGVRLREKLREIGSKRAHDFCVRRRLAPAEGWDGAALAAEAARAVARVEAVVAAAREEERPLPSSPYRPPEQEQAARPPDRLAKQRGSPAQARPPRRSRDSAGEILSTEAAARAAEGKSPAEVVLGDDDDNDTLQAKVLALKDQLRLSQAAQDKLRRASEMKRREDAQRYEDDVEALLDAAEEQHALKLAIAVQTAREVEAQEQKQRREAEAAAKAGELKALKEHAQMSVEEAVARARHEGKVALEDALSRAEAMSRDRLRDALAEADRSGKQRMELALAAEASVAKARVSDAEEKLRRQVEELKTLATKVVGLTAEKDNLSSRLDRTTGDLARERKAVRDMTELKEHQLSEMQAAHSRVLEAKREEATKQLREVKIEVREAKLEAGRQIREAEMKARDSIHEAQAEAARQMDEVAEEKRATEAERESVRVQLSREQREMRAAVEAELRKHEMENAKLHEELGRAHVVCRAAAKLYFFFFSYYLFICL</sequence>
<feature type="coiled-coil region" evidence="1">
    <location>
        <begin position="413"/>
        <end position="516"/>
    </location>
</feature>
<feature type="domain" description="PDZ" evidence="3">
    <location>
        <begin position="5"/>
        <end position="62"/>
    </location>
</feature>
<dbReference type="SUPFAM" id="SSF50156">
    <property type="entry name" value="PDZ domain-like"/>
    <property type="match status" value="1"/>
</dbReference>
<feature type="coiled-coil region" evidence="1">
    <location>
        <begin position="219"/>
        <end position="271"/>
    </location>
</feature>
<gene>
    <name evidence="4" type="ORF">EHUX00137_LOCUS30254</name>
</gene>
<evidence type="ECO:0000256" key="1">
    <source>
        <dbReference type="SAM" id="Coils"/>
    </source>
</evidence>
<evidence type="ECO:0000313" key="4">
    <source>
        <dbReference type="EMBL" id="CAE0570541.1"/>
    </source>
</evidence>
<keyword evidence="1" id="KW-0175">Coiled coil</keyword>
<organism evidence="4">
    <name type="scientific">Emiliania huxleyi</name>
    <name type="common">Coccolithophore</name>
    <name type="synonym">Pontosphaera huxleyi</name>
    <dbReference type="NCBI Taxonomy" id="2903"/>
    <lineage>
        <taxon>Eukaryota</taxon>
        <taxon>Haptista</taxon>
        <taxon>Haptophyta</taxon>
        <taxon>Prymnesiophyceae</taxon>
        <taxon>Isochrysidales</taxon>
        <taxon>Noelaerhabdaceae</taxon>
        <taxon>Emiliania</taxon>
    </lineage>
</organism>
<evidence type="ECO:0000256" key="2">
    <source>
        <dbReference type="SAM" id="MobiDB-lite"/>
    </source>
</evidence>
<accession>A0A7S3T102</accession>
<dbReference type="CDD" id="cd00136">
    <property type="entry name" value="PDZ_canonical"/>
    <property type="match status" value="1"/>
</dbReference>
<proteinExistence type="predicted"/>
<name>A0A7S3T102_EMIHU</name>
<reference evidence="4" key="1">
    <citation type="submission" date="2021-01" db="EMBL/GenBank/DDBJ databases">
        <authorList>
            <person name="Corre E."/>
            <person name="Pelletier E."/>
            <person name="Niang G."/>
            <person name="Scheremetjew M."/>
            <person name="Finn R."/>
            <person name="Kale V."/>
            <person name="Holt S."/>
            <person name="Cochrane G."/>
            <person name="Meng A."/>
            <person name="Brown T."/>
            <person name="Cohen L."/>
        </authorList>
    </citation>
    <scope>NUCLEOTIDE SEQUENCE</scope>
    <source>
        <strain evidence="4">379</strain>
    </source>
</reference>
<feature type="coiled-coil region" evidence="1">
    <location>
        <begin position="338"/>
        <end position="365"/>
    </location>
</feature>
<dbReference type="InterPro" id="IPR036034">
    <property type="entry name" value="PDZ_sf"/>
</dbReference>
<dbReference type="InterPro" id="IPR001478">
    <property type="entry name" value="PDZ"/>
</dbReference>
<feature type="region of interest" description="Disordered" evidence="2">
    <location>
        <begin position="112"/>
        <end position="184"/>
    </location>
</feature>
<dbReference type="PROSITE" id="PS50106">
    <property type="entry name" value="PDZ"/>
    <property type="match status" value="1"/>
</dbReference>